<dbReference type="PANTHER" id="PTHR32552:SF68">
    <property type="entry name" value="FERRICHROME OUTER MEMBRANE TRANSPORTER_PHAGE RECEPTOR"/>
    <property type="match status" value="1"/>
</dbReference>
<evidence type="ECO:0000256" key="16">
    <source>
        <dbReference type="SAM" id="SignalP"/>
    </source>
</evidence>
<evidence type="ECO:0000313" key="19">
    <source>
        <dbReference type="EMBL" id="ROV58028.1"/>
    </source>
</evidence>
<keyword evidence="11 14" id="KW-0472">Membrane</keyword>
<dbReference type="SUPFAM" id="SSF56935">
    <property type="entry name" value="Porins"/>
    <property type="match status" value="1"/>
</dbReference>
<keyword evidence="6 14" id="KW-0812">Transmembrane</keyword>
<dbReference type="Pfam" id="PF00593">
    <property type="entry name" value="TonB_dep_Rec_b-barrel"/>
    <property type="match status" value="1"/>
</dbReference>
<dbReference type="Proteomes" id="UP000278792">
    <property type="component" value="Unassembled WGS sequence"/>
</dbReference>
<feature type="chain" id="PRO_5018167508" evidence="16">
    <location>
        <begin position="22"/>
        <end position="698"/>
    </location>
</feature>
<keyword evidence="13 14" id="KW-0998">Cell outer membrane</keyword>
<evidence type="ECO:0000256" key="2">
    <source>
        <dbReference type="ARBA" id="ARBA00009810"/>
    </source>
</evidence>
<dbReference type="InterPro" id="IPR000531">
    <property type="entry name" value="Beta-barrel_TonB"/>
</dbReference>
<keyword evidence="9" id="KW-0406">Ion transport</keyword>
<evidence type="ECO:0000256" key="4">
    <source>
        <dbReference type="ARBA" id="ARBA00022452"/>
    </source>
</evidence>
<evidence type="ECO:0000259" key="18">
    <source>
        <dbReference type="Pfam" id="PF07715"/>
    </source>
</evidence>
<comment type="subcellular location">
    <subcellularLocation>
        <location evidence="1 14">Cell outer membrane</location>
        <topology evidence="1 14">Multi-pass membrane protein</topology>
    </subcellularLocation>
</comment>
<dbReference type="EMBL" id="RKIK01000097">
    <property type="protein sequence ID" value="ROV58028.1"/>
    <property type="molecule type" value="Genomic_DNA"/>
</dbReference>
<keyword evidence="10 15" id="KW-0798">TonB box</keyword>
<accession>A0A3N3DV07</accession>
<keyword evidence="8" id="KW-0408">Iron</keyword>
<keyword evidence="5" id="KW-0410">Iron transport</keyword>
<evidence type="ECO:0000256" key="13">
    <source>
        <dbReference type="ARBA" id="ARBA00023237"/>
    </source>
</evidence>
<evidence type="ECO:0000313" key="20">
    <source>
        <dbReference type="Proteomes" id="UP000278792"/>
    </source>
</evidence>
<evidence type="ECO:0000256" key="3">
    <source>
        <dbReference type="ARBA" id="ARBA00022448"/>
    </source>
</evidence>
<keyword evidence="12 19" id="KW-0675">Receptor</keyword>
<evidence type="ECO:0000256" key="14">
    <source>
        <dbReference type="PROSITE-ProRule" id="PRU01360"/>
    </source>
</evidence>
<dbReference type="RefSeq" id="WP_123783443.1">
    <property type="nucleotide sequence ID" value="NZ_RKIK01000097.1"/>
</dbReference>
<evidence type="ECO:0000256" key="7">
    <source>
        <dbReference type="ARBA" id="ARBA00022729"/>
    </source>
</evidence>
<dbReference type="CDD" id="cd01347">
    <property type="entry name" value="ligand_gated_channel"/>
    <property type="match status" value="1"/>
</dbReference>
<evidence type="ECO:0000256" key="15">
    <source>
        <dbReference type="RuleBase" id="RU003357"/>
    </source>
</evidence>
<evidence type="ECO:0000256" key="11">
    <source>
        <dbReference type="ARBA" id="ARBA00023136"/>
    </source>
</evidence>
<dbReference type="InterPro" id="IPR036942">
    <property type="entry name" value="Beta-barrel_TonB_sf"/>
</dbReference>
<dbReference type="Gene3D" id="2.40.170.20">
    <property type="entry name" value="TonB-dependent receptor, beta-barrel domain"/>
    <property type="match status" value="1"/>
</dbReference>
<organism evidence="19 20">
    <name type="scientific">Vibrio ponticus</name>
    <dbReference type="NCBI Taxonomy" id="265668"/>
    <lineage>
        <taxon>Bacteria</taxon>
        <taxon>Pseudomonadati</taxon>
        <taxon>Pseudomonadota</taxon>
        <taxon>Gammaproteobacteria</taxon>
        <taxon>Vibrionales</taxon>
        <taxon>Vibrionaceae</taxon>
        <taxon>Vibrio</taxon>
    </lineage>
</organism>
<comment type="similarity">
    <text evidence="2 14 15">Belongs to the TonB-dependent receptor family.</text>
</comment>
<evidence type="ECO:0000256" key="5">
    <source>
        <dbReference type="ARBA" id="ARBA00022496"/>
    </source>
</evidence>
<feature type="domain" description="TonB-dependent receptor-like beta-barrel" evidence="17">
    <location>
        <begin position="231"/>
        <end position="658"/>
    </location>
</feature>
<dbReference type="AlphaFoldDB" id="A0A3N3DV07"/>
<dbReference type="Gene3D" id="2.170.130.10">
    <property type="entry name" value="TonB-dependent receptor, plug domain"/>
    <property type="match status" value="1"/>
</dbReference>
<sequence length="698" mass="77172">MFTKSQLALVIGAVLAAPAMAESVQTDEHMVVEGREYGYKADTNSTAMRMEATQLETPGQVAVIGEQLIDEQRASTLGDVLKNDASVSAGGTDRNRERFSLRGFELDSSSGFLRDGHQQWSHYRQPIELLERVEVVKGPSGLLFGKSAPGGLVNMVSKKPTYDTQVNVSQDVGSNDHTRTVVDVSGSLNEAETLRARAVLAKESYSSWREYGDGSKPQTERFVGGLFVDYDINDDVMVSVYHDYTNDDGGVDSGALFIDGKRYGSREHIWDAQWSNIENTVENTGITINANLTDNWSTTMGFNYQSYERHDVESFPDFGKLESDGTVTHGGADRTDKWGFRTAYFDLKGDVEFLGADHQLLFGSNWLGYRYDRYQGSLVAQDVAPGDTVGSPEWNTAKKPTDTYSEYETWGFYAQDMITLNDQWQVLAGMRFDRKVANGVAEEYVSPKFGVIYHPADNGSVYFSYSESFEPQGMVTSGRTVYANDGELLDAATGISYEVGTKWELMDGSLFVSGALFDITQENIILDVETDTANVYERTQDGEQHHRGAELTAQGLVTESLSITGSAMYLDAEITNHATYAGNRPADVPEFAASIWSSYAATENVDMNLGLVYEGSRYGDEANLFKKDGYARVDMGLAYNLKYDENLDIVARFTVENLFDKEYLAGGGSTSEVNGKVYAENVVIGEGRNYMATLQVKY</sequence>
<proteinExistence type="inferred from homology"/>
<keyword evidence="4 14" id="KW-1134">Transmembrane beta strand</keyword>
<dbReference type="PANTHER" id="PTHR32552">
    <property type="entry name" value="FERRICHROME IRON RECEPTOR-RELATED"/>
    <property type="match status" value="1"/>
</dbReference>
<dbReference type="InterPro" id="IPR039426">
    <property type="entry name" value="TonB-dep_rcpt-like"/>
</dbReference>
<reference evidence="19 20" key="1">
    <citation type="submission" date="2018-11" db="EMBL/GenBank/DDBJ databases">
        <title>Vibrio ponticus strain CAIM 1751 pathogenic for the snapper Lutjanus guttatus.</title>
        <authorList>
            <person name="Soto-Rodriguez S."/>
            <person name="Lozano-Olvera R."/>
            <person name="Gomez-Gil B."/>
        </authorList>
    </citation>
    <scope>NUCLEOTIDE SEQUENCE [LARGE SCALE GENOMIC DNA]</scope>
    <source>
        <strain evidence="19 20">CAIM 1751</strain>
    </source>
</reference>
<evidence type="ECO:0000256" key="12">
    <source>
        <dbReference type="ARBA" id="ARBA00023170"/>
    </source>
</evidence>
<dbReference type="NCBIfam" id="TIGR01783">
    <property type="entry name" value="TonB-siderophor"/>
    <property type="match status" value="1"/>
</dbReference>
<evidence type="ECO:0000256" key="8">
    <source>
        <dbReference type="ARBA" id="ARBA00023004"/>
    </source>
</evidence>
<name>A0A3N3DV07_9VIBR</name>
<comment type="caution">
    <text evidence="19">The sequence shown here is derived from an EMBL/GenBank/DDBJ whole genome shotgun (WGS) entry which is preliminary data.</text>
</comment>
<feature type="signal peptide" evidence="16">
    <location>
        <begin position="1"/>
        <end position="21"/>
    </location>
</feature>
<protein>
    <submittedName>
        <fullName evidence="19">TonB-dependent siderophore receptor</fullName>
    </submittedName>
</protein>
<dbReference type="GO" id="GO:0015344">
    <property type="term" value="F:siderophore uptake transmembrane transporter activity"/>
    <property type="evidence" value="ECO:0007669"/>
    <property type="project" value="TreeGrafter"/>
</dbReference>
<evidence type="ECO:0000256" key="1">
    <source>
        <dbReference type="ARBA" id="ARBA00004571"/>
    </source>
</evidence>
<evidence type="ECO:0000256" key="6">
    <source>
        <dbReference type="ARBA" id="ARBA00022692"/>
    </source>
</evidence>
<dbReference type="GO" id="GO:0038023">
    <property type="term" value="F:signaling receptor activity"/>
    <property type="evidence" value="ECO:0007669"/>
    <property type="project" value="InterPro"/>
</dbReference>
<dbReference type="GO" id="GO:0015891">
    <property type="term" value="P:siderophore transport"/>
    <property type="evidence" value="ECO:0007669"/>
    <property type="project" value="InterPro"/>
</dbReference>
<evidence type="ECO:0000259" key="17">
    <source>
        <dbReference type="Pfam" id="PF00593"/>
    </source>
</evidence>
<keyword evidence="3 14" id="KW-0813">Transport</keyword>
<dbReference type="InterPro" id="IPR037066">
    <property type="entry name" value="Plug_dom_sf"/>
</dbReference>
<keyword evidence="7 16" id="KW-0732">Signal</keyword>
<dbReference type="InterPro" id="IPR012910">
    <property type="entry name" value="Plug_dom"/>
</dbReference>
<evidence type="ECO:0000256" key="9">
    <source>
        <dbReference type="ARBA" id="ARBA00023065"/>
    </source>
</evidence>
<dbReference type="InterPro" id="IPR010105">
    <property type="entry name" value="TonB_sidphr_rcpt"/>
</dbReference>
<feature type="domain" description="TonB-dependent receptor plug" evidence="18">
    <location>
        <begin position="54"/>
        <end position="151"/>
    </location>
</feature>
<dbReference type="Pfam" id="PF07715">
    <property type="entry name" value="Plug"/>
    <property type="match status" value="1"/>
</dbReference>
<gene>
    <name evidence="19" type="ORF">EGH82_20305</name>
</gene>
<dbReference type="GO" id="GO:0009279">
    <property type="term" value="C:cell outer membrane"/>
    <property type="evidence" value="ECO:0007669"/>
    <property type="project" value="UniProtKB-SubCell"/>
</dbReference>
<evidence type="ECO:0000256" key="10">
    <source>
        <dbReference type="ARBA" id="ARBA00023077"/>
    </source>
</evidence>
<dbReference type="PROSITE" id="PS52016">
    <property type="entry name" value="TONB_DEPENDENT_REC_3"/>
    <property type="match status" value="1"/>
</dbReference>